<dbReference type="Proteomes" id="UP001146067">
    <property type="component" value="Unassembled WGS sequence"/>
</dbReference>
<organism evidence="3 4">
    <name type="scientific">Glycomyces luteolus</name>
    <dbReference type="NCBI Taxonomy" id="2670330"/>
    <lineage>
        <taxon>Bacteria</taxon>
        <taxon>Bacillati</taxon>
        <taxon>Actinomycetota</taxon>
        <taxon>Actinomycetes</taxon>
        <taxon>Glycomycetales</taxon>
        <taxon>Glycomycetaceae</taxon>
        <taxon>Glycomyces</taxon>
    </lineage>
</organism>
<dbReference type="Pfam" id="PF01381">
    <property type="entry name" value="HTH_3"/>
    <property type="match status" value="1"/>
</dbReference>
<dbReference type="PROSITE" id="PS50943">
    <property type="entry name" value="HTH_CROC1"/>
    <property type="match status" value="1"/>
</dbReference>
<accession>A0A9X3P767</accession>
<sequence length="274" mass="29944">MAAPLTETARQAPGDLIRHWRRQRHLTQQELALQCRISSRHLSFIETGRSRPTAAMVVKVCEELDVPLRHRNDILMAAGHAPAYSETALDQPSMSSISKALIQILDGHMPYPAIVVDRQWTMVDANPAVDRLIDGCAPELLEPPVNVLRLSLHPKGVAPRIRNLPQWRGHLLSRLDHQIRATGDPELDRLREELRKYPGGIDTAPPHSLVVPLRIDTGGGVLSFFSTTTVFGTPMDVTLAELAIESFFPADPETAAALGGRSGQSPAVSPPATA</sequence>
<dbReference type="InterPro" id="IPR041413">
    <property type="entry name" value="MLTR_LBD"/>
</dbReference>
<dbReference type="EMBL" id="JAPZVP010000003">
    <property type="protein sequence ID" value="MDA1358831.1"/>
    <property type="molecule type" value="Genomic_DNA"/>
</dbReference>
<dbReference type="RefSeq" id="WP_270108645.1">
    <property type="nucleotide sequence ID" value="NZ_JAPZVP010000003.1"/>
</dbReference>
<dbReference type="Gene3D" id="1.10.260.40">
    <property type="entry name" value="lambda repressor-like DNA-binding domains"/>
    <property type="match status" value="1"/>
</dbReference>
<feature type="region of interest" description="Disordered" evidence="1">
    <location>
        <begin position="255"/>
        <end position="274"/>
    </location>
</feature>
<dbReference type="AlphaFoldDB" id="A0A9X3P767"/>
<keyword evidence="4" id="KW-1185">Reference proteome</keyword>
<protein>
    <submittedName>
        <fullName evidence="3">Helix-turn-helix transcriptional regulator</fullName>
    </submittedName>
</protein>
<dbReference type="CDD" id="cd00093">
    <property type="entry name" value="HTH_XRE"/>
    <property type="match status" value="1"/>
</dbReference>
<dbReference type="Gene3D" id="3.30.450.180">
    <property type="match status" value="1"/>
</dbReference>
<reference evidence="3" key="1">
    <citation type="submission" date="2022-12" db="EMBL/GenBank/DDBJ databases">
        <title>Gycomyces niveus sp.nov.,a novel actinomycete isolated from soil in Shouguan.</title>
        <authorList>
            <person name="Yang X."/>
        </authorList>
    </citation>
    <scope>NUCLEOTIDE SEQUENCE</scope>
    <source>
        <strain evidence="3">NEAU-A15</strain>
    </source>
</reference>
<dbReference type="SMART" id="SM00530">
    <property type="entry name" value="HTH_XRE"/>
    <property type="match status" value="1"/>
</dbReference>
<gene>
    <name evidence="3" type="ORF">O1R50_04305</name>
</gene>
<feature type="domain" description="HTH cro/C1-type" evidence="2">
    <location>
        <begin position="17"/>
        <end position="71"/>
    </location>
</feature>
<dbReference type="SUPFAM" id="SSF47413">
    <property type="entry name" value="lambda repressor-like DNA-binding domains"/>
    <property type="match status" value="1"/>
</dbReference>
<evidence type="ECO:0000256" key="1">
    <source>
        <dbReference type="SAM" id="MobiDB-lite"/>
    </source>
</evidence>
<dbReference type="GO" id="GO:0003677">
    <property type="term" value="F:DNA binding"/>
    <property type="evidence" value="ECO:0007669"/>
    <property type="project" value="InterPro"/>
</dbReference>
<dbReference type="InterPro" id="IPR010982">
    <property type="entry name" value="Lambda_DNA-bd_dom_sf"/>
</dbReference>
<dbReference type="InterPro" id="IPR001387">
    <property type="entry name" value="Cro/C1-type_HTH"/>
</dbReference>
<dbReference type="PANTHER" id="PTHR35010">
    <property type="entry name" value="BLL4672 PROTEIN-RELATED"/>
    <property type="match status" value="1"/>
</dbReference>
<dbReference type="Pfam" id="PF17765">
    <property type="entry name" value="MLTR_LBD"/>
    <property type="match status" value="1"/>
</dbReference>
<proteinExistence type="predicted"/>
<dbReference type="PANTHER" id="PTHR35010:SF4">
    <property type="entry name" value="BLL5781 PROTEIN"/>
    <property type="match status" value="1"/>
</dbReference>
<evidence type="ECO:0000313" key="3">
    <source>
        <dbReference type="EMBL" id="MDA1358831.1"/>
    </source>
</evidence>
<evidence type="ECO:0000259" key="2">
    <source>
        <dbReference type="PROSITE" id="PS50943"/>
    </source>
</evidence>
<name>A0A9X3P767_9ACTN</name>
<evidence type="ECO:0000313" key="4">
    <source>
        <dbReference type="Proteomes" id="UP001146067"/>
    </source>
</evidence>
<comment type="caution">
    <text evidence="3">The sequence shown here is derived from an EMBL/GenBank/DDBJ whole genome shotgun (WGS) entry which is preliminary data.</text>
</comment>